<gene>
    <name evidence="3" type="ORF">THTE_1077</name>
</gene>
<dbReference type="Pfam" id="PF12708">
    <property type="entry name" value="Pect-lyase_RHGA_epim"/>
    <property type="match status" value="1"/>
</dbReference>
<evidence type="ECO:0000313" key="4">
    <source>
        <dbReference type="Proteomes" id="UP000215086"/>
    </source>
</evidence>
<dbReference type="SUPFAM" id="SSF51126">
    <property type="entry name" value="Pectin lyase-like"/>
    <property type="match status" value="3"/>
</dbReference>
<accession>A0A286RCJ4</accession>
<feature type="domain" description="Rhamnogalacturonase A/B/Epimerase-like pectate lyase" evidence="2">
    <location>
        <begin position="50"/>
        <end position="117"/>
    </location>
</feature>
<evidence type="ECO:0000256" key="1">
    <source>
        <dbReference type="SAM" id="MobiDB-lite"/>
    </source>
</evidence>
<dbReference type="Proteomes" id="UP000215086">
    <property type="component" value="Chromosome"/>
</dbReference>
<evidence type="ECO:0000313" key="3">
    <source>
        <dbReference type="EMBL" id="ASV73679.1"/>
    </source>
</evidence>
<dbReference type="InterPro" id="IPR024535">
    <property type="entry name" value="RHGA/B-epi-like_pectate_lyase"/>
</dbReference>
<dbReference type="RefSeq" id="WP_095414204.1">
    <property type="nucleotide sequence ID" value="NZ_CP018477.1"/>
</dbReference>
<feature type="region of interest" description="Disordered" evidence="1">
    <location>
        <begin position="713"/>
        <end position="733"/>
    </location>
</feature>
<name>A0A286RCJ4_9BACT</name>
<dbReference type="AlphaFoldDB" id="A0A286RCJ4"/>
<dbReference type="OrthoDB" id="2624869at2"/>
<dbReference type="KEGG" id="ttf:THTE_1077"/>
<dbReference type="EMBL" id="CP018477">
    <property type="protein sequence ID" value="ASV73679.1"/>
    <property type="molecule type" value="Genomic_DNA"/>
</dbReference>
<evidence type="ECO:0000259" key="2">
    <source>
        <dbReference type="Pfam" id="PF12708"/>
    </source>
</evidence>
<sequence>MFNQTPRHCCGRSLGLVLLAGILTLTSGTGWTLTLAAEEEFVGPCPSWLDVRRDFGAVGDGIADDTAAIQQALDAIRSHQQASVLYFPAGTYRLTRPLKTVRQAHTDNMVSLVGETPEKTVLLWDGPEGETMLQWDAWYSKISRMTFDGRGRAGVCLFYGPSFSTYNETSDLIFRDAQNGLVFGGPQTAGQAENEVLRCRFLRCETGIQAVNWNSMDIWVWYCWFEDCGRSIHNVMGNWHAWHNVFIRSRVSDVSIANLMVFSVVNNVSVGSRCFLDFSSGHTWGSPTSITGNRIVDPTGDCAMVLDNAGPYLVVDNQFRIRPNTRAIRMTWADQTLVGNAYTQDDAVEERGRFRRIAERVVSPDQISDALPELPSVPPRKTRRIIEVPPNASAEDIQKAIDQAAQMVGERPVVHIPMGVYQIDRTLVIPPGADLQLVGDGASEVATRLVWTGSPDGCLVHIAGPGQVSLQDLHLNGGRASALLVELPDDANSRLLADQLNVTGSSSIHEDDLPVALRVEGVGEATVQFRAFQGSGQAGRWVQVIGNNREPRVPVAIFTGATGSAVGQYEVRNGGALVVRSIYHERSSDALCGLHLSESGNLSIDATRFSYATSPSAPTVLAENFRGLCTLATCLFMPVATEDPCRIEIRGDGSHTSVLALNNQFWVIKPPATSETIWLNRAQPPAQGGLVGCNINTNNKTVAAKGFEFLRNLPDHPDPARSPRGASPLQDRGAVSDETIVRHLRLLRETVPVYPEKVSEGTEIVIRRVIATSQGKLTVWIRGKK</sequence>
<organism evidence="3 4">
    <name type="scientific">Thermogutta terrifontis</name>
    <dbReference type="NCBI Taxonomy" id="1331910"/>
    <lineage>
        <taxon>Bacteria</taxon>
        <taxon>Pseudomonadati</taxon>
        <taxon>Planctomycetota</taxon>
        <taxon>Planctomycetia</taxon>
        <taxon>Pirellulales</taxon>
        <taxon>Thermoguttaceae</taxon>
        <taxon>Thermogutta</taxon>
    </lineage>
</organism>
<proteinExistence type="predicted"/>
<dbReference type="Gene3D" id="2.160.20.10">
    <property type="entry name" value="Single-stranded right-handed beta-helix, Pectin lyase-like"/>
    <property type="match status" value="2"/>
</dbReference>
<protein>
    <recommendedName>
        <fullName evidence="2">Rhamnogalacturonase A/B/Epimerase-like pectate lyase domain-containing protein</fullName>
    </recommendedName>
</protein>
<keyword evidence="4" id="KW-1185">Reference proteome</keyword>
<dbReference type="InterPro" id="IPR012334">
    <property type="entry name" value="Pectin_lyas_fold"/>
</dbReference>
<reference evidence="3 4" key="1">
    <citation type="journal article" name="Front. Microbiol.">
        <title>Sugar Metabolism of the First Thermophilic Planctomycete Thermogutta terrifontis: Comparative Genomic and Transcriptomic Approaches.</title>
        <authorList>
            <person name="Elcheninov A.G."/>
            <person name="Menzel P."/>
            <person name="Gudbergsdottir S.R."/>
            <person name="Slesarev A.I."/>
            <person name="Kadnikov V.V."/>
            <person name="Krogh A."/>
            <person name="Bonch-Osmolovskaya E.A."/>
            <person name="Peng X."/>
            <person name="Kublanov I.V."/>
        </authorList>
    </citation>
    <scope>NUCLEOTIDE SEQUENCE [LARGE SCALE GENOMIC DNA]</scope>
    <source>
        <strain evidence="3 4">R1</strain>
    </source>
</reference>
<dbReference type="InterPro" id="IPR011050">
    <property type="entry name" value="Pectin_lyase_fold/virulence"/>
</dbReference>